<accession>A0A923HR57</accession>
<dbReference type="EMBL" id="WJBD01000001">
    <property type="protein sequence ID" value="MBC3886876.1"/>
    <property type="molecule type" value="Genomic_DNA"/>
</dbReference>
<keyword evidence="5" id="KW-1185">Reference proteome</keyword>
<evidence type="ECO:0000259" key="3">
    <source>
        <dbReference type="Pfam" id="PF22636"/>
    </source>
</evidence>
<dbReference type="PANTHER" id="PTHR36934">
    <property type="entry name" value="BLR0278 PROTEIN"/>
    <property type="match status" value="1"/>
</dbReference>
<dbReference type="Pfam" id="PF22636">
    <property type="entry name" value="FlK"/>
    <property type="match status" value="1"/>
</dbReference>
<dbReference type="RefSeq" id="WP_148565502.1">
    <property type="nucleotide sequence ID" value="NZ_RXYA01000001.1"/>
</dbReference>
<gene>
    <name evidence="4" type="ORF">GH810_00925</name>
</gene>
<reference evidence="4" key="2">
    <citation type="submission" date="2020-10" db="EMBL/GenBank/DDBJ databases">
        <title>Comparative genomics of the Acetobacterium genus.</title>
        <authorList>
            <person name="Marshall C."/>
            <person name="May H."/>
            <person name="Norman S."/>
        </authorList>
    </citation>
    <scope>NUCLEOTIDE SEQUENCE</scope>
    <source>
        <strain evidence="4">DER-2019</strain>
    </source>
</reference>
<evidence type="ECO:0000313" key="4">
    <source>
        <dbReference type="EMBL" id="MBC3886876.1"/>
    </source>
</evidence>
<feature type="domain" description="Fluoroacetyl-CoA-specific thioesterase-like" evidence="3">
    <location>
        <begin position="16"/>
        <end position="118"/>
    </location>
</feature>
<evidence type="ECO:0000313" key="5">
    <source>
        <dbReference type="Proteomes" id="UP000616595"/>
    </source>
</evidence>
<dbReference type="InterPro" id="IPR029069">
    <property type="entry name" value="HotDog_dom_sf"/>
</dbReference>
<feature type="binding site" evidence="2">
    <location>
        <position position="62"/>
    </location>
    <ligand>
        <name>substrate</name>
    </ligand>
</feature>
<dbReference type="Proteomes" id="UP000616595">
    <property type="component" value="Unassembled WGS sequence"/>
</dbReference>
<dbReference type="InterPro" id="IPR025540">
    <property type="entry name" value="FlK"/>
</dbReference>
<sequence length="133" mass="14795">MEEIKIGTCYEKKFFVNEDDTALALGSGGEAVLATPRLVAWMENTAFEGSGLTLSEENTTVGVQINLKHIAASPVGMEIKVKATLVSQEKRALNFEIEAWDKIEKIGEANHQRVIVDKSRFMKKVMKKIKVNL</sequence>
<evidence type="ECO:0000256" key="1">
    <source>
        <dbReference type="PIRSR" id="PIRSR014972-1"/>
    </source>
</evidence>
<dbReference type="PIRSF" id="PIRSF014972">
    <property type="entry name" value="FlK"/>
    <property type="match status" value="1"/>
</dbReference>
<proteinExistence type="predicted"/>
<reference evidence="4" key="1">
    <citation type="submission" date="2019-10" db="EMBL/GenBank/DDBJ databases">
        <authorList>
            <person name="Ross D.E."/>
            <person name="Gulliver D."/>
        </authorList>
    </citation>
    <scope>NUCLEOTIDE SEQUENCE</scope>
    <source>
        <strain evidence="4">DER-2019</strain>
    </source>
</reference>
<feature type="binding site" evidence="2">
    <location>
        <position position="113"/>
    </location>
    <ligand>
        <name>substrate</name>
    </ligand>
</feature>
<dbReference type="InterPro" id="IPR054485">
    <property type="entry name" value="FlK-like_dom"/>
</dbReference>
<name>A0A923HR57_9FIRM</name>
<feature type="active site" evidence="1">
    <location>
        <position position="69"/>
    </location>
</feature>
<feature type="active site" evidence="1">
    <location>
        <position position="43"/>
    </location>
</feature>
<organism evidence="4 5">
    <name type="scientific">Acetobacterium paludosum</name>
    <dbReference type="NCBI Taxonomy" id="52693"/>
    <lineage>
        <taxon>Bacteria</taxon>
        <taxon>Bacillati</taxon>
        <taxon>Bacillota</taxon>
        <taxon>Clostridia</taxon>
        <taxon>Eubacteriales</taxon>
        <taxon>Eubacteriaceae</taxon>
        <taxon>Acetobacterium</taxon>
    </lineage>
</organism>
<feature type="active site" evidence="1">
    <location>
        <position position="35"/>
    </location>
</feature>
<comment type="caution">
    <text evidence="4">The sequence shown here is derived from an EMBL/GenBank/DDBJ whole genome shotgun (WGS) entry which is preliminary data.</text>
</comment>
<dbReference type="PANTHER" id="PTHR36934:SF1">
    <property type="entry name" value="THIOESTERASE DOMAIN-CONTAINING PROTEIN"/>
    <property type="match status" value="1"/>
</dbReference>
<dbReference type="OrthoDB" id="6902891at2"/>
<dbReference type="AlphaFoldDB" id="A0A923HR57"/>
<dbReference type="SUPFAM" id="SSF54637">
    <property type="entry name" value="Thioesterase/thiol ester dehydrase-isomerase"/>
    <property type="match status" value="1"/>
</dbReference>
<dbReference type="Gene3D" id="3.10.129.10">
    <property type="entry name" value="Hotdog Thioesterase"/>
    <property type="match status" value="1"/>
</dbReference>
<evidence type="ECO:0000256" key="2">
    <source>
        <dbReference type="PIRSR" id="PIRSR014972-2"/>
    </source>
</evidence>
<feature type="binding site" evidence="2">
    <location>
        <position position="62"/>
    </location>
    <ligand>
        <name>CoA</name>
        <dbReference type="ChEBI" id="CHEBI:57287"/>
    </ligand>
</feature>
<protein>
    <submittedName>
        <fullName evidence="4">Thioesterase</fullName>
    </submittedName>
</protein>